<evidence type="ECO:0000256" key="1">
    <source>
        <dbReference type="SAM" id="Phobius"/>
    </source>
</evidence>
<keyword evidence="3" id="KW-1185">Reference proteome</keyword>
<comment type="caution">
    <text evidence="2">The sequence shown here is derived from an EMBL/GenBank/DDBJ whole genome shotgun (WGS) entry which is preliminary data.</text>
</comment>
<organism evidence="2 3">
    <name type="scientific">Hydrogenophaga electricum</name>
    <dbReference type="NCBI Taxonomy" id="1230953"/>
    <lineage>
        <taxon>Bacteria</taxon>
        <taxon>Pseudomonadati</taxon>
        <taxon>Pseudomonadota</taxon>
        <taxon>Betaproteobacteria</taxon>
        <taxon>Burkholderiales</taxon>
        <taxon>Comamonadaceae</taxon>
        <taxon>Hydrogenophaga</taxon>
    </lineage>
</organism>
<protein>
    <recommendedName>
        <fullName evidence="4">Holin</fullName>
    </recommendedName>
</protein>
<dbReference type="Proteomes" id="UP001156903">
    <property type="component" value="Unassembled WGS sequence"/>
</dbReference>
<evidence type="ECO:0000313" key="3">
    <source>
        <dbReference type="Proteomes" id="UP001156903"/>
    </source>
</evidence>
<dbReference type="EMBL" id="BSPB01000003">
    <property type="protein sequence ID" value="GLS13270.1"/>
    <property type="molecule type" value="Genomic_DNA"/>
</dbReference>
<gene>
    <name evidence="2" type="ORF">GCM10007935_06990</name>
</gene>
<feature type="transmembrane region" description="Helical" evidence="1">
    <location>
        <begin position="44"/>
        <end position="64"/>
    </location>
</feature>
<keyword evidence="1" id="KW-1133">Transmembrane helix</keyword>
<reference evidence="3" key="1">
    <citation type="journal article" date="2019" name="Int. J. Syst. Evol. Microbiol.">
        <title>The Global Catalogue of Microorganisms (GCM) 10K type strain sequencing project: providing services to taxonomists for standard genome sequencing and annotation.</title>
        <authorList>
            <consortium name="The Broad Institute Genomics Platform"/>
            <consortium name="The Broad Institute Genome Sequencing Center for Infectious Disease"/>
            <person name="Wu L."/>
            <person name="Ma J."/>
        </authorList>
    </citation>
    <scope>NUCLEOTIDE SEQUENCE [LARGE SCALE GENOMIC DNA]</scope>
    <source>
        <strain evidence="3">NBRC 109341</strain>
    </source>
</reference>
<proteinExistence type="predicted"/>
<keyword evidence="1" id="KW-0812">Transmembrane</keyword>
<feature type="transmembrane region" description="Helical" evidence="1">
    <location>
        <begin position="18"/>
        <end position="38"/>
    </location>
</feature>
<accession>A0ABQ6C3H7</accession>
<evidence type="ECO:0000313" key="2">
    <source>
        <dbReference type="EMBL" id="GLS13270.1"/>
    </source>
</evidence>
<keyword evidence="1" id="KW-0472">Membrane</keyword>
<sequence>MSELMIALRRFWQPRHPLFWLAVTLQLLSSFMTTALYVRDIEGPLRWVLSVCALINTLASWWLFARVWREAAPNAAESGMVEPGDRPPR</sequence>
<name>A0ABQ6C3H7_9BURK</name>
<evidence type="ECO:0008006" key="4">
    <source>
        <dbReference type="Google" id="ProtNLM"/>
    </source>
</evidence>
<dbReference type="RefSeq" id="WP_284306714.1">
    <property type="nucleotide sequence ID" value="NZ_BSPB01000003.1"/>
</dbReference>